<feature type="transmembrane region" description="Helical" evidence="1">
    <location>
        <begin position="63"/>
        <end position="84"/>
    </location>
</feature>
<protein>
    <submittedName>
        <fullName evidence="2">Uncharacterized protein</fullName>
    </submittedName>
</protein>
<dbReference type="AlphaFoldDB" id="A0A372M7M6"/>
<evidence type="ECO:0000256" key="1">
    <source>
        <dbReference type="SAM" id="Phobius"/>
    </source>
</evidence>
<name>A0A372M7M6_9ACTN</name>
<reference evidence="2 3" key="1">
    <citation type="submission" date="2018-08" db="EMBL/GenBank/DDBJ databases">
        <title>Isolation, diversity and antifungal activity of Actinobacteria from wheat.</title>
        <authorList>
            <person name="Han C."/>
        </authorList>
    </citation>
    <scope>NUCLEOTIDE SEQUENCE [LARGE SCALE GENOMIC DNA]</scope>
    <source>
        <strain evidence="2 3">NEAU-YY421</strain>
    </source>
</reference>
<keyword evidence="1" id="KW-0812">Transmembrane</keyword>
<dbReference type="RefSeq" id="WP_128555554.1">
    <property type="nucleotide sequence ID" value="NZ_QUAK01000051.1"/>
</dbReference>
<dbReference type="Proteomes" id="UP000263094">
    <property type="component" value="Unassembled WGS sequence"/>
</dbReference>
<gene>
    <name evidence="2" type="ORF">DY218_09900</name>
</gene>
<accession>A0A372M7M6</accession>
<keyword evidence="3" id="KW-1185">Reference proteome</keyword>
<keyword evidence="1" id="KW-0472">Membrane</keyword>
<proteinExistence type="predicted"/>
<feature type="transmembrane region" description="Helical" evidence="1">
    <location>
        <begin position="19"/>
        <end position="43"/>
    </location>
</feature>
<sequence length="119" mass="12657">MTTDQAPEHVDDAPAGRRFAPLVATLLLVPLLPVVFVFVGLSVMATDSCYSDCSQELLDALDAVTTSFLICLATTLVCLAAAWALPARHRFTAARIVLASTAVLVQFVPLLLVFTLPEG</sequence>
<comment type="caution">
    <text evidence="2">The sequence shown here is derived from an EMBL/GenBank/DDBJ whole genome shotgun (WGS) entry which is preliminary data.</text>
</comment>
<keyword evidence="1" id="KW-1133">Transmembrane helix</keyword>
<evidence type="ECO:0000313" key="2">
    <source>
        <dbReference type="EMBL" id="RFU86944.1"/>
    </source>
</evidence>
<evidence type="ECO:0000313" key="3">
    <source>
        <dbReference type="Proteomes" id="UP000263094"/>
    </source>
</evidence>
<dbReference type="EMBL" id="QUAK01000051">
    <property type="protein sequence ID" value="RFU86944.1"/>
    <property type="molecule type" value="Genomic_DNA"/>
</dbReference>
<feature type="transmembrane region" description="Helical" evidence="1">
    <location>
        <begin position="96"/>
        <end position="116"/>
    </location>
</feature>
<organism evidence="2 3">
    <name type="scientific">Streptomyces triticagri</name>
    <dbReference type="NCBI Taxonomy" id="2293568"/>
    <lineage>
        <taxon>Bacteria</taxon>
        <taxon>Bacillati</taxon>
        <taxon>Actinomycetota</taxon>
        <taxon>Actinomycetes</taxon>
        <taxon>Kitasatosporales</taxon>
        <taxon>Streptomycetaceae</taxon>
        <taxon>Streptomyces</taxon>
    </lineage>
</organism>